<dbReference type="STRING" id="1702214.AL399_07965"/>
<keyword evidence="2" id="KW-0808">Transferase</keyword>
<keyword evidence="4" id="KW-0235">DNA replication</keyword>
<dbReference type="PANTHER" id="PTHR34388">
    <property type="entry name" value="DNA POLYMERASE III SUBUNIT DELTA"/>
    <property type="match status" value="1"/>
</dbReference>
<gene>
    <name evidence="9" type="ORF">AL399_07965</name>
</gene>
<dbReference type="Pfam" id="PF21694">
    <property type="entry name" value="DNA_pol3_delta_C"/>
    <property type="match status" value="1"/>
</dbReference>
<evidence type="ECO:0000313" key="10">
    <source>
        <dbReference type="Proteomes" id="UP000054172"/>
    </source>
</evidence>
<evidence type="ECO:0000256" key="3">
    <source>
        <dbReference type="ARBA" id="ARBA00022695"/>
    </source>
</evidence>
<comment type="caution">
    <text evidence="9">The sequence shown here is derived from an EMBL/GenBank/DDBJ whole genome shotgun (WGS) entry which is preliminary data.</text>
</comment>
<dbReference type="GO" id="GO:0009360">
    <property type="term" value="C:DNA polymerase III complex"/>
    <property type="evidence" value="ECO:0007669"/>
    <property type="project" value="TreeGrafter"/>
</dbReference>
<keyword evidence="5" id="KW-0239">DNA-directed DNA polymerase</keyword>
<keyword evidence="10" id="KW-1185">Reference proteome</keyword>
<dbReference type="GO" id="GO:0003677">
    <property type="term" value="F:DNA binding"/>
    <property type="evidence" value="ECO:0007669"/>
    <property type="project" value="InterPro"/>
</dbReference>
<protein>
    <recommendedName>
        <fullName evidence="1">DNA-directed DNA polymerase</fullName>
        <ecNumber evidence="1">2.7.7.7</ecNumber>
    </recommendedName>
</protein>
<dbReference type="AlphaFoldDB" id="A0A0Q4B5M8"/>
<dbReference type="EC" id="2.7.7.7" evidence="1"/>
<dbReference type="InterPro" id="IPR027417">
    <property type="entry name" value="P-loop_NTPase"/>
</dbReference>
<evidence type="ECO:0000256" key="5">
    <source>
        <dbReference type="ARBA" id="ARBA00022932"/>
    </source>
</evidence>
<evidence type="ECO:0000256" key="4">
    <source>
        <dbReference type="ARBA" id="ARBA00022705"/>
    </source>
</evidence>
<organism evidence="9 10">
    <name type="scientific">Candidatus [Bacteroides] periocalifornicus</name>
    <dbReference type="NCBI Taxonomy" id="1702214"/>
    <lineage>
        <taxon>Bacteria</taxon>
        <taxon>Pseudomonadati</taxon>
        <taxon>Bacteroidota</taxon>
    </lineage>
</organism>
<dbReference type="GO" id="GO:0006261">
    <property type="term" value="P:DNA-templated DNA replication"/>
    <property type="evidence" value="ECO:0007669"/>
    <property type="project" value="TreeGrafter"/>
</dbReference>
<accession>A0A0Q4B5M8</accession>
<dbReference type="EMBL" id="LIIK01000045">
    <property type="protein sequence ID" value="KQM08320.1"/>
    <property type="molecule type" value="Genomic_DNA"/>
</dbReference>
<evidence type="ECO:0000256" key="2">
    <source>
        <dbReference type="ARBA" id="ARBA00022679"/>
    </source>
</evidence>
<evidence type="ECO:0000256" key="7">
    <source>
        <dbReference type="ARBA" id="ARBA00049244"/>
    </source>
</evidence>
<evidence type="ECO:0000256" key="1">
    <source>
        <dbReference type="ARBA" id="ARBA00012417"/>
    </source>
</evidence>
<dbReference type="InterPro" id="IPR008921">
    <property type="entry name" value="DNA_pol3_clamp-load_cplx_C"/>
</dbReference>
<comment type="similarity">
    <text evidence="6">Belongs to the DNA polymerase HolA subunit family.</text>
</comment>
<dbReference type="PANTHER" id="PTHR34388:SF1">
    <property type="entry name" value="DNA POLYMERASE III SUBUNIT DELTA"/>
    <property type="match status" value="1"/>
</dbReference>
<dbReference type="Proteomes" id="UP000054172">
    <property type="component" value="Unassembled WGS sequence"/>
</dbReference>
<dbReference type="Gene3D" id="1.20.272.10">
    <property type="match status" value="1"/>
</dbReference>
<reference evidence="9" key="1">
    <citation type="submission" date="2015-08" db="EMBL/GenBank/DDBJ databases">
        <title>Candidatus Bacteriodes Periocalifornicus.</title>
        <authorList>
            <person name="McLean J.S."/>
            <person name="Kelley S."/>
        </authorList>
    </citation>
    <scope>NUCLEOTIDE SEQUENCE [LARGE SCALE GENOMIC DNA]</scope>
    <source>
        <strain evidence="9">12B</strain>
    </source>
</reference>
<sequence length="348" mass="38751">MAKQNKTSVEAKSILKDLADRKYRPVYLLHGDENFFRDQICSYLLENALPKEQQAFNLFQVYGRDLTGGQVADMASRVPMNAPFILIVVREAQELKALRPLAQYCLRPNPQAVVVLNYSQKYKPGQGKSSDNAMLLAAIKGSGVVFESAPLRDYEVAPWVEEYVKEQGLTIAPRASQMLAYQLGTDLARVASEVKKLQIGMPPEEHDITETLVAETIGMSKEFNPFELTKAIGTGNLPEAIRIATNMAANPKGNEVPVILATLHSYFVKVFRYSVLQAKRIPEGDIASRLGVHPFFLREYAQAAARYPLAKCASVFSLLRSVDMQSKGFGASVPYGDMLRETIIRIMR</sequence>
<evidence type="ECO:0000256" key="6">
    <source>
        <dbReference type="ARBA" id="ARBA00034754"/>
    </source>
</evidence>
<evidence type="ECO:0000313" key="9">
    <source>
        <dbReference type="EMBL" id="KQM08320.1"/>
    </source>
</evidence>
<dbReference type="GO" id="GO:0003887">
    <property type="term" value="F:DNA-directed DNA polymerase activity"/>
    <property type="evidence" value="ECO:0007669"/>
    <property type="project" value="UniProtKB-KW"/>
</dbReference>
<dbReference type="NCBIfam" id="TIGR01128">
    <property type="entry name" value="holA"/>
    <property type="match status" value="1"/>
</dbReference>
<dbReference type="Gene3D" id="3.40.50.300">
    <property type="entry name" value="P-loop containing nucleotide triphosphate hydrolases"/>
    <property type="match status" value="1"/>
</dbReference>
<dbReference type="InterPro" id="IPR005790">
    <property type="entry name" value="DNA_polIII_delta"/>
</dbReference>
<comment type="catalytic activity">
    <reaction evidence="7">
        <text>DNA(n) + a 2'-deoxyribonucleoside 5'-triphosphate = DNA(n+1) + diphosphate</text>
        <dbReference type="Rhea" id="RHEA:22508"/>
        <dbReference type="Rhea" id="RHEA-COMP:17339"/>
        <dbReference type="Rhea" id="RHEA-COMP:17340"/>
        <dbReference type="ChEBI" id="CHEBI:33019"/>
        <dbReference type="ChEBI" id="CHEBI:61560"/>
        <dbReference type="ChEBI" id="CHEBI:173112"/>
        <dbReference type="EC" id="2.7.7.7"/>
    </reaction>
</comment>
<evidence type="ECO:0000259" key="8">
    <source>
        <dbReference type="Pfam" id="PF21694"/>
    </source>
</evidence>
<dbReference type="Gene3D" id="1.10.8.60">
    <property type="match status" value="1"/>
</dbReference>
<name>A0A0Q4B5M8_9BACT</name>
<dbReference type="PATRIC" id="fig|1702214.3.peg.1456"/>
<dbReference type="SUPFAM" id="SSF48019">
    <property type="entry name" value="post-AAA+ oligomerization domain-like"/>
    <property type="match status" value="1"/>
</dbReference>
<feature type="domain" description="DNA polymerase III delta subunit-like C-terminal" evidence="8">
    <location>
        <begin position="224"/>
        <end position="327"/>
    </location>
</feature>
<dbReference type="InterPro" id="IPR048466">
    <property type="entry name" value="DNA_pol3_delta-like_C"/>
</dbReference>
<proteinExistence type="inferred from homology"/>
<keyword evidence="3" id="KW-0548">Nucleotidyltransferase</keyword>
<dbReference type="SUPFAM" id="SSF52540">
    <property type="entry name" value="P-loop containing nucleoside triphosphate hydrolases"/>
    <property type="match status" value="1"/>
</dbReference>